<keyword evidence="2" id="KW-1185">Reference proteome</keyword>
<reference evidence="1" key="1">
    <citation type="submission" date="2021-06" db="EMBL/GenBank/DDBJ databases">
        <authorList>
            <person name="Kallberg Y."/>
            <person name="Tangrot J."/>
            <person name="Rosling A."/>
        </authorList>
    </citation>
    <scope>NUCLEOTIDE SEQUENCE</scope>
    <source>
        <strain evidence="1">CL356</strain>
    </source>
</reference>
<accession>A0ACA9KP54</accession>
<organism evidence="1 2">
    <name type="scientific">Acaulospora colombiana</name>
    <dbReference type="NCBI Taxonomy" id="27376"/>
    <lineage>
        <taxon>Eukaryota</taxon>
        <taxon>Fungi</taxon>
        <taxon>Fungi incertae sedis</taxon>
        <taxon>Mucoromycota</taxon>
        <taxon>Glomeromycotina</taxon>
        <taxon>Glomeromycetes</taxon>
        <taxon>Diversisporales</taxon>
        <taxon>Acaulosporaceae</taxon>
        <taxon>Acaulospora</taxon>
    </lineage>
</organism>
<sequence length="137" mass="15517">MLVESIQIWLSKPEEVEVPSTDEFIEDSEEIQSTDGSVEEEVFVTAPKYDSETQQQYEKYMQDRFDARLQTSINTSYHTPEGLNDDGTPTLVREDAFYISHLDVAAAEALDEWVFENVLVKSQGHTDVAHTDVARAA</sequence>
<comment type="caution">
    <text evidence="1">The sequence shown here is derived from an EMBL/GenBank/DDBJ whole genome shotgun (WGS) entry which is preliminary data.</text>
</comment>
<evidence type="ECO:0000313" key="1">
    <source>
        <dbReference type="EMBL" id="CAG8482994.1"/>
    </source>
</evidence>
<dbReference type="Proteomes" id="UP000789525">
    <property type="component" value="Unassembled WGS sequence"/>
</dbReference>
<dbReference type="EMBL" id="CAJVPT010002543">
    <property type="protein sequence ID" value="CAG8482994.1"/>
    <property type="molecule type" value="Genomic_DNA"/>
</dbReference>
<gene>
    <name evidence="1" type="ORF">ACOLOM_LOCUS2058</name>
</gene>
<protein>
    <submittedName>
        <fullName evidence="1">13994_t:CDS:1</fullName>
    </submittedName>
</protein>
<evidence type="ECO:0000313" key="2">
    <source>
        <dbReference type="Proteomes" id="UP000789525"/>
    </source>
</evidence>
<proteinExistence type="predicted"/>
<name>A0ACA9KP54_9GLOM</name>